<evidence type="ECO:0000256" key="3">
    <source>
        <dbReference type="RuleBase" id="RU361214"/>
    </source>
</evidence>
<feature type="region of interest" description="Disordered" evidence="4">
    <location>
        <begin position="122"/>
        <end position="149"/>
    </location>
</feature>
<evidence type="ECO:0000256" key="4">
    <source>
        <dbReference type="SAM" id="MobiDB-lite"/>
    </source>
</evidence>
<evidence type="ECO:0000313" key="6">
    <source>
        <dbReference type="EMBL" id="KAF7369477.1"/>
    </source>
</evidence>
<accession>A0A8H7DDZ9</accession>
<feature type="region of interest" description="Disordered" evidence="4">
    <location>
        <begin position="520"/>
        <end position="630"/>
    </location>
</feature>
<feature type="region of interest" description="Disordered" evidence="4">
    <location>
        <begin position="216"/>
        <end position="267"/>
    </location>
</feature>
<dbReference type="Proteomes" id="UP000620124">
    <property type="component" value="Unassembled WGS sequence"/>
</dbReference>
<feature type="compositionally biased region" description="Low complexity" evidence="4">
    <location>
        <begin position="610"/>
        <end position="622"/>
    </location>
</feature>
<evidence type="ECO:0000259" key="5">
    <source>
        <dbReference type="Pfam" id="PF10033"/>
    </source>
</evidence>
<feature type="compositionally biased region" description="Low complexity" evidence="4">
    <location>
        <begin position="391"/>
        <end position="413"/>
    </location>
</feature>
<feature type="compositionally biased region" description="Basic and acidic residues" evidence="4">
    <location>
        <begin position="541"/>
        <end position="556"/>
    </location>
</feature>
<feature type="compositionally biased region" description="Low complexity" evidence="4">
    <location>
        <begin position="718"/>
        <end position="728"/>
    </location>
</feature>
<feature type="domain" description="Autophagy-related protein 13 N-terminal" evidence="5">
    <location>
        <begin position="15"/>
        <end position="185"/>
    </location>
</feature>
<feature type="compositionally biased region" description="Low complexity" evidence="4">
    <location>
        <begin position="427"/>
        <end position="451"/>
    </location>
</feature>
<sequence length="935" mass="95214">MAAGDSAKADQIAFHIYTKLFHVLYAARASEQGPGTGKTDKWFNLETPLAPSAATPTTELDAYRTLSSTTPPQHPLALQVLLVVPPPGGGTALVHKPTGTRLEPEPRHVLLEEWVLDFLSPSSSTSASTSTSETASLSSASSSTDEETDVLPPTIYKNAIPLFRALYALLRILPAWRVVRKLTGRRPGAGASAGGAGGGGGKRGLKVVVRLRPEGEIGMGGTRMGGNGGGNGNNGGEATLAFGASPAPDAGGTAPADEHAHVPGDRASKGRLTGTFLLVTGTLTLSATYLTTPTFSLESLEALLSSRFAVLDARGPSLRPSPPRFSNSRQPTSGSPVISPANRLSRLHQRRKYESKWNWEEARAAGGVRQLRTERREEDEDEEEFVPTLQRRSITTSTTSTGTTTGSPGRYTSALPPISGGGGGGMSSSPGRYTSPLPPTGTSSSPGRYSSALRPRVDSLRTTSEAAAYPAAHPAHAAYRTISESHASTSSAAYRDAPHLWAVRIPELGVVVSDGRAHRAGAQEGVQRGPGGGRRGPVRASAERGELVVEYHRAGDEGEPGGSYVPACHARSVGEREREREREKGVPIGSGGGGSSNVSTPGLGGGAAGSLGASASTSVSSGGISGSRPVAINPFKSNTLNRSSLSGSLLRTVGAGWRGCGEPWESRWERDDEPNGGGVSAARAAEYCTEPGTTADAGAGGERECAGSSVGSGGSGESGSVSGSVGVGAPPTRERTPSAAASQGGSRSGSFLKSPVDPDTDAQHDDISTFVKDIDAARPLLGRYRQQQQQGDSNPDNDPDSAPGDADDSNGGDGASSSSSPGTSRGGTVRGAGSTVAALRPTSTLVPVVPAPQQAMLTSADEVDARLRSMNEEFRRSLVGLGGGAGRASALRGSPISPVSGSGSGLGGGSGSGSGSASGSGGQGSEEVIGRLEFG</sequence>
<dbReference type="GO" id="GO:0000423">
    <property type="term" value="P:mitophagy"/>
    <property type="evidence" value="ECO:0007669"/>
    <property type="project" value="TreeGrafter"/>
</dbReference>
<dbReference type="GO" id="GO:0034497">
    <property type="term" value="P:protein localization to phagophore assembly site"/>
    <property type="evidence" value="ECO:0007669"/>
    <property type="project" value="TreeGrafter"/>
</dbReference>
<feature type="compositionally biased region" description="Low complexity" evidence="4">
    <location>
        <begin position="738"/>
        <end position="750"/>
    </location>
</feature>
<feature type="region of interest" description="Disordered" evidence="4">
    <location>
        <begin position="880"/>
        <end position="935"/>
    </location>
</feature>
<dbReference type="AlphaFoldDB" id="A0A8H7DDZ9"/>
<feature type="region of interest" description="Disordered" evidence="4">
    <location>
        <begin position="692"/>
        <end position="764"/>
    </location>
</feature>
<proteinExistence type="inferred from homology"/>
<evidence type="ECO:0000256" key="2">
    <source>
        <dbReference type="ARBA" id="ARBA00023006"/>
    </source>
</evidence>
<feature type="compositionally biased region" description="Gly residues" evidence="4">
    <location>
        <begin position="217"/>
        <end position="235"/>
    </location>
</feature>
<dbReference type="GO" id="GO:1990316">
    <property type="term" value="C:Atg1/ULK1 kinase complex"/>
    <property type="evidence" value="ECO:0007669"/>
    <property type="project" value="InterPro"/>
</dbReference>
<dbReference type="EMBL" id="JACAZI010000002">
    <property type="protein sequence ID" value="KAF7369477.1"/>
    <property type="molecule type" value="Genomic_DNA"/>
</dbReference>
<comment type="similarity">
    <text evidence="1 3">Belongs to the ATG13 family. Fungi subfamily.</text>
</comment>
<dbReference type="InterPro" id="IPR040182">
    <property type="entry name" value="ATG13"/>
</dbReference>
<feature type="compositionally biased region" description="Acidic residues" evidence="4">
    <location>
        <begin position="795"/>
        <end position="810"/>
    </location>
</feature>
<feature type="region of interest" description="Disordered" evidence="4">
    <location>
        <begin position="314"/>
        <end position="349"/>
    </location>
</feature>
<name>A0A8H7DDZ9_9AGAR</name>
<dbReference type="GO" id="GO:0034727">
    <property type="term" value="P:piecemeal microautophagy of the nucleus"/>
    <property type="evidence" value="ECO:0007669"/>
    <property type="project" value="TreeGrafter"/>
</dbReference>
<organism evidence="6 7">
    <name type="scientific">Mycena venus</name>
    <dbReference type="NCBI Taxonomy" id="2733690"/>
    <lineage>
        <taxon>Eukaryota</taxon>
        <taxon>Fungi</taxon>
        <taxon>Dikarya</taxon>
        <taxon>Basidiomycota</taxon>
        <taxon>Agaricomycotina</taxon>
        <taxon>Agaricomycetes</taxon>
        <taxon>Agaricomycetidae</taxon>
        <taxon>Agaricales</taxon>
        <taxon>Marasmiineae</taxon>
        <taxon>Mycenaceae</taxon>
        <taxon>Mycena</taxon>
    </lineage>
</organism>
<dbReference type="Pfam" id="PF10033">
    <property type="entry name" value="ATG13"/>
    <property type="match status" value="1"/>
</dbReference>
<feature type="compositionally biased region" description="Basic and acidic residues" evidence="4">
    <location>
        <begin position="256"/>
        <end position="267"/>
    </location>
</feature>
<protein>
    <recommendedName>
        <fullName evidence="3">Autophagy-related protein 13</fullName>
    </recommendedName>
</protein>
<dbReference type="GO" id="GO:0000407">
    <property type="term" value="C:phagophore assembly site"/>
    <property type="evidence" value="ECO:0007669"/>
    <property type="project" value="TreeGrafter"/>
</dbReference>
<reference evidence="6" key="1">
    <citation type="submission" date="2020-05" db="EMBL/GenBank/DDBJ databases">
        <title>Mycena genomes resolve the evolution of fungal bioluminescence.</title>
        <authorList>
            <person name="Tsai I.J."/>
        </authorList>
    </citation>
    <scope>NUCLEOTIDE SEQUENCE</scope>
    <source>
        <strain evidence="6">CCC161011</strain>
    </source>
</reference>
<feature type="compositionally biased region" description="Gly residues" evidence="4">
    <location>
        <begin position="902"/>
        <end position="924"/>
    </location>
</feature>
<dbReference type="PANTHER" id="PTHR13430:SF4">
    <property type="entry name" value="AUTOPHAGY-RELATED PROTEIN 13"/>
    <property type="match status" value="1"/>
</dbReference>
<keyword evidence="2 3" id="KW-0072">Autophagy</keyword>
<feature type="region of interest" description="Disordered" evidence="4">
    <location>
        <begin position="365"/>
        <end position="452"/>
    </location>
</feature>
<feature type="compositionally biased region" description="Low complexity" evidence="4">
    <location>
        <begin position="243"/>
        <end position="255"/>
    </location>
</feature>
<dbReference type="InterPro" id="IPR036570">
    <property type="entry name" value="HORMA_dom_sf"/>
</dbReference>
<feature type="compositionally biased region" description="Low complexity" evidence="4">
    <location>
        <begin position="887"/>
        <end position="901"/>
    </location>
</feature>
<evidence type="ECO:0000256" key="1">
    <source>
        <dbReference type="ARBA" id="ARBA00005246"/>
    </source>
</evidence>
<feature type="compositionally biased region" description="Polar residues" evidence="4">
    <location>
        <begin position="324"/>
        <end position="336"/>
    </location>
</feature>
<feature type="compositionally biased region" description="Basic and acidic residues" evidence="4">
    <location>
        <begin position="572"/>
        <end position="585"/>
    </location>
</feature>
<dbReference type="GO" id="GO:0005829">
    <property type="term" value="C:cytosol"/>
    <property type="evidence" value="ECO:0007669"/>
    <property type="project" value="TreeGrafter"/>
</dbReference>
<dbReference type="PANTHER" id="PTHR13430">
    <property type="match status" value="1"/>
</dbReference>
<feature type="compositionally biased region" description="Low complexity" evidence="4">
    <location>
        <begin position="122"/>
        <end position="143"/>
    </location>
</feature>
<keyword evidence="7" id="KW-1185">Reference proteome</keyword>
<dbReference type="OrthoDB" id="70161at2759"/>
<comment type="caution">
    <text evidence="6">The sequence shown here is derived from an EMBL/GenBank/DDBJ whole genome shotgun (WGS) entry which is preliminary data.</text>
</comment>
<gene>
    <name evidence="6" type="ORF">MVEN_00277400</name>
</gene>
<dbReference type="Gene3D" id="3.30.900.10">
    <property type="entry name" value="HORMA domain"/>
    <property type="match status" value="1"/>
</dbReference>
<feature type="region of interest" description="Disordered" evidence="4">
    <location>
        <begin position="784"/>
        <end position="850"/>
    </location>
</feature>
<dbReference type="InterPro" id="IPR018731">
    <property type="entry name" value="Atg13_N"/>
</dbReference>
<evidence type="ECO:0000313" key="7">
    <source>
        <dbReference type="Proteomes" id="UP000620124"/>
    </source>
</evidence>